<accession>C0PI86</accession>
<reference evidence="1" key="2">
    <citation type="submission" date="2012-06" db="EMBL/GenBank/DDBJ databases">
        <authorList>
            <person name="Yu Y."/>
            <person name="Currie J."/>
            <person name="Lomeli R."/>
            <person name="Angelova A."/>
            <person name="Collura K."/>
            <person name="Wissotski M."/>
            <person name="Campos D."/>
            <person name="Kudrna D."/>
            <person name="Golser W."/>
            <person name="Ashely E."/>
            <person name="Descour A."/>
            <person name="Fernandes J."/>
            <person name="Soderlund C."/>
            <person name="Walbot V."/>
        </authorList>
    </citation>
    <scope>NUCLEOTIDE SEQUENCE</scope>
    <source>
        <strain evidence="1">B73</strain>
    </source>
</reference>
<proteinExistence type="evidence at transcript level"/>
<protein>
    <submittedName>
        <fullName evidence="1">Uncharacterized protein</fullName>
    </submittedName>
</protein>
<evidence type="ECO:0000313" key="1">
    <source>
        <dbReference type="EMBL" id="ACN34902.1"/>
    </source>
</evidence>
<sequence>MNRTGNTATAPVLYGLELSVPLSTISALVTHKHHTMRSAAHSPVLAVKQEALIQHDRPPMVLRPCAAAAAQEICDIW</sequence>
<name>C0PI86_MAIZE</name>
<dbReference type="EMBL" id="BT068005">
    <property type="protein sequence ID" value="ACN34902.1"/>
    <property type="molecule type" value="mRNA"/>
</dbReference>
<reference evidence="1" key="1">
    <citation type="journal article" date="2009" name="PLoS Genet.">
        <title>Sequencing, mapping, and analysis of 27,455 maize full-length cDNAs.</title>
        <authorList>
            <person name="Soderlund C."/>
            <person name="Descour A."/>
            <person name="Kudrna D."/>
            <person name="Bomhoff M."/>
            <person name="Boyd L."/>
            <person name="Currie J."/>
            <person name="Angelova A."/>
            <person name="Collura K."/>
            <person name="Wissotski M."/>
            <person name="Ashley E."/>
            <person name="Morrow D."/>
            <person name="Fernandes J."/>
            <person name="Walbot V."/>
            <person name="Yu Y."/>
        </authorList>
    </citation>
    <scope>NUCLEOTIDE SEQUENCE</scope>
    <source>
        <strain evidence="1">B73</strain>
    </source>
</reference>
<organism evidence="1">
    <name type="scientific">Zea mays</name>
    <name type="common">Maize</name>
    <dbReference type="NCBI Taxonomy" id="4577"/>
    <lineage>
        <taxon>Eukaryota</taxon>
        <taxon>Viridiplantae</taxon>
        <taxon>Streptophyta</taxon>
        <taxon>Embryophyta</taxon>
        <taxon>Tracheophyta</taxon>
        <taxon>Spermatophyta</taxon>
        <taxon>Magnoliopsida</taxon>
        <taxon>Liliopsida</taxon>
        <taxon>Poales</taxon>
        <taxon>Poaceae</taxon>
        <taxon>PACMAD clade</taxon>
        <taxon>Panicoideae</taxon>
        <taxon>Andropogonodae</taxon>
        <taxon>Andropogoneae</taxon>
        <taxon>Tripsacinae</taxon>
        <taxon>Zea</taxon>
    </lineage>
</organism>
<dbReference type="AlphaFoldDB" id="C0PI86"/>